<feature type="region of interest" description="Disordered" evidence="1">
    <location>
        <begin position="1"/>
        <end position="27"/>
    </location>
</feature>
<protein>
    <submittedName>
        <fullName evidence="2">Uncharacterized protein</fullName>
    </submittedName>
</protein>
<accession>A0A2G9RRA5</accession>
<evidence type="ECO:0000313" key="2">
    <source>
        <dbReference type="EMBL" id="PIO29751.1"/>
    </source>
</evidence>
<gene>
    <name evidence="2" type="ORF">AB205_0194500</name>
</gene>
<dbReference type="OrthoDB" id="5593455at2759"/>
<reference evidence="3" key="1">
    <citation type="journal article" date="2017" name="Nat. Commun.">
        <title>The North American bullfrog draft genome provides insight into hormonal regulation of long noncoding RNA.</title>
        <authorList>
            <person name="Hammond S.A."/>
            <person name="Warren R.L."/>
            <person name="Vandervalk B.P."/>
            <person name="Kucuk E."/>
            <person name="Khan H."/>
            <person name="Gibb E.A."/>
            <person name="Pandoh P."/>
            <person name="Kirk H."/>
            <person name="Zhao Y."/>
            <person name="Jones M."/>
            <person name="Mungall A.J."/>
            <person name="Coope R."/>
            <person name="Pleasance S."/>
            <person name="Moore R.A."/>
            <person name="Holt R.A."/>
            <person name="Round J.M."/>
            <person name="Ohora S."/>
            <person name="Walle B.V."/>
            <person name="Veldhoen N."/>
            <person name="Helbing C.C."/>
            <person name="Birol I."/>
        </authorList>
    </citation>
    <scope>NUCLEOTIDE SEQUENCE [LARGE SCALE GENOMIC DNA]</scope>
</reference>
<proteinExistence type="predicted"/>
<sequence>MILNNKTGEPATTCCSSSDSDFDDDDEEPRRFHIQIKPAQPGERLEDEETELKRFRETVGCIIQPPAAVVSFDIYLGIIGSDSNLVCRTQPAHSLFGPLQETVFEADDFP</sequence>
<feature type="non-terminal residue" evidence="2">
    <location>
        <position position="110"/>
    </location>
</feature>
<keyword evidence="3" id="KW-1185">Reference proteome</keyword>
<dbReference type="AlphaFoldDB" id="A0A2G9RRA5"/>
<dbReference type="EMBL" id="KV937940">
    <property type="protein sequence ID" value="PIO29751.1"/>
    <property type="molecule type" value="Genomic_DNA"/>
</dbReference>
<name>A0A2G9RRA5_AQUCT</name>
<evidence type="ECO:0000256" key="1">
    <source>
        <dbReference type="SAM" id="MobiDB-lite"/>
    </source>
</evidence>
<evidence type="ECO:0000313" key="3">
    <source>
        <dbReference type="Proteomes" id="UP000228934"/>
    </source>
</evidence>
<organism evidence="2 3">
    <name type="scientific">Aquarana catesbeiana</name>
    <name type="common">American bullfrog</name>
    <name type="synonym">Rana catesbeiana</name>
    <dbReference type="NCBI Taxonomy" id="8400"/>
    <lineage>
        <taxon>Eukaryota</taxon>
        <taxon>Metazoa</taxon>
        <taxon>Chordata</taxon>
        <taxon>Craniata</taxon>
        <taxon>Vertebrata</taxon>
        <taxon>Euteleostomi</taxon>
        <taxon>Amphibia</taxon>
        <taxon>Batrachia</taxon>
        <taxon>Anura</taxon>
        <taxon>Neobatrachia</taxon>
        <taxon>Ranoidea</taxon>
        <taxon>Ranidae</taxon>
        <taxon>Aquarana</taxon>
    </lineage>
</organism>
<dbReference type="Proteomes" id="UP000228934">
    <property type="component" value="Unassembled WGS sequence"/>
</dbReference>